<gene>
    <name evidence="2" type="ORF">SAMN04488090_0934</name>
</gene>
<reference evidence="2 3" key="1">
    <citation type="submission" date="2016-10" db="EMBL/GenBank/DDBJ databases">
        <authorList>
            <person name="de Groot N.N."/>
        </authorList>
    </citation>
    <scope>NUCLEOTIDE SEQUENCE [LARGE SCALE GENOMIC DNA]</scope>
    <source>
        <strain evidence="2 3">DSM 21668</strain>
    </source>
</reference>
<dbReference type="RefSeq" id="WP_093198441.1">
    <property type="nucleotide sequence ID" value="NZ_FNGS01000002.1"/>
</dbReference>
<dbReference type="OrthoDB" id="9765957at2"/>
<organism evidence="2 3">
    <name type="scientific">Siphonobacter aquaeclarae</name>
    <dbReference type="NCBI Taxonomy" id="563176"/>
    <lineage>
        <taxon>Bacteria</taxon>
        <taxon>Pseudomonadati</taxon>
        <taxon>Bacteroidota</taxon>
        <taxon>Cytophagia</taxon>
        <taxon>Cytophagales</taxon>
        <taxon>Cytophagaceae</taxon>
        <taxon>Siphonobacter</taxon>
    </lineage>
</organism>
<evidence type="ECO:0000256" key="1">
    <source>
        <dbReference type="SAM" id="SignalP"/>
    </source>
</evidence>
<protein>
    <recommendedName>
        <fullName evidence="4">FG-GAP repeat-containing protein</fullName>
    </recommendedName>
</protein>
<evidence type="ECO:0008006" key="4">
    <source>
        <dbReference type="Google" id="ProtNLM"/>
    </source>
</evidence>
<dbReference type="Proteomes" id="UP000198901">
    <property type="component" value="Unassembled WGS sequence"/>
</dbReference>
<feature type="signal peptide" evidence="1">
    <location>
        <begin position="1"/>
        <end position="24"/>
    </location>
</feature>
<accession>A0A1G9K9M1</accession>
<evidence type="ECO:0000313" key="3">
    <source>
        <dbReference type="Proteomes" id="UP000198901"/>
    </source>
</evidence>
<name>A0A1G9K9M1_9BACT</name>
<dbReference type="EMBL" id="FNGS01000002">
    <property type="protein sequence ID" value="SDL46441.1"/>
    <property type="molecule type" value="Genomic_DNA"/>
</dbReference>
<proteinExistence type="predicted"/>
<dbReference type="AlphaFoldDB" id="A0A1G9K9M1"/>
<sequence>MKKLVLQVTLGLLVANHLSQTAEAQVGIGTPTPDASAQLDVKSTTKGALVPRQTTAQRTAIANPADGLLVYDTDTKGFWYFKTGTGWTQINNATFSLPYTGSGNNAGPLFSITNQGAGTALEGIVTGTGTAGHFKNTNTANEDGNVLTVETVGLGNIPDNTKGNAASFKVNHNNSVAAAVRSEVNTIFGNFGAAAIFGISSGTGGFAGLFHASNTSGNGPALVSINDGNGNAITANASKDGNGVETNIDGGGNALYAWVPSFATGRAGRFEIFNEDNENDVITVKTVGNGTAGNFLVDRKTGTSPAVKGEVNSQFANFGTAGVMGVSSGTGGYAGLFYSSNAAGNGPGIVVLTEGNGNGITANAGGNGDGVEASVDGNGNAISGFIPNFGVGKAGRFANFNASNGQPVVHVTTVGTGTALLANHTGPSGNLAIFQSGGSNVARINKAGRGFFDGGTQNSGADVAEAFDVVNDVADYEPGDVLSIASSKDRAVEKSSGAYSSRILGVYATKPGVLLTEENIDSELTDKVPLGVIGVIPTKVCNEGGAIERGDLLVTSSIPGVAMKADRAKVKSGEVLGKALQNFDGNTVGKINVFVNVK</sequence>
<dbReference type="STRING" id="563176.SAMN04488090_0934"/>
<evidence type="ECO:0000313" key="2">
    <source>
        <dbReference type="EMBL" id="SDL46441.1"/>
    </source>
</evidence>
<keyword evidence="3" id="KW-1185">Reference proteome</keyword>
<feature type="chain" id="PRO_5011632623" description="FG-GAP repeat-containing protein" evidence="1">
    <location>
        <begin position="25"/>
        <end position="598"/>
    </location>
</feature>
<keyword evidence="1" id="KW-0732">Signal</keyword>